<organism evidence="3 4">
    <name type="scientific">Candidatus Scybalenecus merdavium</name>
    <dbReference type="NCBI Taxonomy" id="2840939"/>
    <lineage>
        <taxon>Bacteria</taxon>
        <taxon>Bacillati</taxon>
        <taxon>Bacillota</taxon>
        <taxon>Clostridia</taxon>
        <taxon>Eubacteriales</taxon>
        <taxon>Oscillospiraceae</taxon>
        <taxon>Oscillospiraceae incertae sedis</taxon>
        <taxon>Candidatus Scybalenecus</taxon>
    </lineage>
</organism>
<dbReference type="PANTHER" id="PTHR33392">
    <property type="entry name" value="POLYISOPRENYL-TEICHOIC ACID--PEPTIDOGLYCAN TEICHOIC ACID TRANSFERASE TAGU"/>
    <property type="match status" value="1"/>
</dbReference>
<proteinExistence type="inferred from homology"/>
<evidence type="ECO:0000259" key="2">
    <source>
        <dbReference type="Pfam" id="PF03816"/>
    </source>
</evidence>
<feature type="domain" description="Cell envelope-related transcriptional attenuator" evidence="2">
    <location>
        <begin position="2"/>
        <end position="96"/>
    </location>
</feature>
<dbReference type="EMBL" id="DVNM01000031">
    <property type="protein sequence ID" value="HIU69456.1"/>
    <property type="molecule type" value="Genomic_DNA"/>
</dbReference>
<comment type="caution">
    <text evidence="3">The sequence shown here is derived from an EMBL/GenBank/DDBJ whole genome shotgun (WGS) entry which is preliminary data.</text>
</comment>
<evidence type="ECO:0000313" key="3">
    <source>
        <dbReference type="EMBL" id="HIU69456.1"/>
    </source>
</evidence>
<dbReference type="Proteomes" id="UP000824125">
    <property type="component" value="Unassembled WGS sequence"/>
</dbReference>
<evidence type="ECO:0000313" key="4">
    <source>
        <dbReference type="Proteomes" id="UP000824125"/>
    </source>
</evidence>
<dbReference type="InterPro" id="IPR004474">
    <property type="entry name" value="LytR_CpsA_psr"/>
</dbReference>
<sequence length="157" mass="17959">MQVSMDTLEMLYDMDIDYYFRINFTGFEKIVDVLGGIEVYSDTAFDSRGAHFEQGINHLNGEEALIYCRERYAYADGDRHRGQNQMDVIKAIAEKAVSPSILKNYLSVLDSLQDYMETSVPYDLIAQVVQDQLSGNPQWDITSYSVDGTAIMRFRIP</sequence>
<reference evidence="3" key="2">
    <citation type="journal article" date="2021" name="PeerJ">
        <title>Extensive microbial diversity within the chicken gut microbiome revealed by metagenomics and culture.</title>
        <authorList>
            <person name="Gilroy R."/>
            <person name="Ravi A."/>
            <person name="Getino M."/>
            <person name="Pursley I."/>
            <person name="Horton D.L."/>
            <person name="Alikhan N.F."/>
            <person name="Baker D."/>
            <person name="Gharbi K."/>
            <person name="Hall N."/>
            <person name="Watson M."/>
            <person name="Adriaenssens E.M."/>
            <person name="Foster-Nyarko E."/>
            <person name="Jarju S."/>
            <person name="Secka A."/>
            <person name="Antonio M."/>
            <person name="Oren A."/>
            <person name="Chaudhuri R.R."/>
            <person name="La Ragione R."/>
            <person name="Hildebrand F."/>
            <person name="Pallen M.J."/>
        </authorList>
    </citation>
    <scope>NUCLEOTIDE SEQUENCE</scope>
    <source>
        <strain evidence="3">CHK176-6737</strain>
    </source>
</reference>
<dbReference type="InterPro" id="IPR050922">
    <property type="entry name" value="LytR/CpsA/Psr_CW_biosynth"/>
</dbReference>
<dbReference type="Pfam" id="PF03816">
    <property type="entry name" value="LytR_cpsA_psr"/>
    <property type="match status" value="1"/>
</dbReference>
<dbReference type="AlphaFoldDB" id="A0A9D1SPC9"/>
<accession>A0A9D1SPC9</accession>
<reference evidence="3" key="1">
    <citation type="submission" date="2020-10" db="EMBL/GenBank/DDBJ databases">
        <authorList>
            <person name="Gilroy R."/>
        </authorList>
    </citation>
    <scope>NUCLEOTIDE SEQUENCE</scope>
    <source>
        <strain evidence="3">CHK176-6737</strain>
    </source>
</reference>
<evidence type="ECO:0000256" key="1">
    <source>
        <dbReference type="ARBA" id="ARBA00006068"/>
    </source>
</evidence>
<dbReference type="NCBIfam" id="TIGR00350">
    <property type="entry name" value="lytR_cpsA_psr"/>
    <property type="match status" value="1"/>
</dbReference>
<gene>
    <name evidence="3" type="ORF">IAD23_05795</name>
</gene>
<dbReference type="PANTHER" id="PTHR33392:SF6">
    <property type="entry name" value="POLYISOPRENYL-TEICHOIC ACID--PEPTIDOGLYCAN TEICHOIC ACID TRANSFERASE TAGU"/>
    <property type="match status" value="1"/>
</dbReference>
<protein>
    <submittedName>
        <fullName evidence="3">LCP family protein</fullName>
    </submittedName>
</protein>
<comment type="similarity">
    <text evidence="1">Belongs to the LytR/CpsA/Psr (LCP) family.</text>
</comment>
<dbReference type="Gene3D" id="3.40.630.190">
    <property type="entry name" value="LCP protein"/>
    <property type="match status" value="1"/>
</dbReference>
<name>A0A9D1SPC9_9FIRM</name>